<sequence length="116" mass="13845">MVTKTFDIPEGPSHIRPLLFNGVNYPMWKQRFEEFLSAIDFEIWFVVRVGTNLKLTNIDEINDTKDYLQLLEEDNHVCTCATAKKMWDMLEITHERTKQLVEERFALLIHYYECSK</sequence>
<evidence type="ECO:0000313" key="2">
    <source>
        <dbReference type="Proteomes" id="UP000231279"/>
    </source>
</evidence>
<dbReference type="OrthoDB" id="1000712at2759"/>
<protein>
    <recommendedName>
        <fullName evidence="3">Retrotransposon Copia-like N-terminal domain-containing protein</fullName>
    </recommendedName>
</protein>
<keyword evidence="2" id="KW-1185">Reference proteome</keyword>
<dbReference type="Proteomes" id="UP000231279">
    <property type="component" value="Unassembled WGS sequence"/>
</dbReference>
<dbReference type="STRING" id="429701.A0A2G9H6H8"/>
<reference evidence="2" key="1">
    <citation type="journal article" date="2018" name="Gigascience">
        <title>Genome assembly of the Pink Ipe (Handroanthus impetiginosus, Bignoniaceae), a highly valued, ecologically keystone Neotropical timber forest tree.</title>
        <authorList>
            <person name="Silva-Junior O.B."/>
            <person name="Grattapaglia D."/>
            <person name="Novaes E."/>
            <person name="Collevatti R.G."/>
        </authorList>
    </citation>
    <scope>NUCLEOTIDE SEQUENCE [LARGE SCALE GENOMIC DNA]</scope>
    <source>
        <strain evidence="2">cv. UFG-1</strain>
    </source>
</reference>
<name>A0A2G9H6H8_9LAMI</name>
<dbReference type="AlphaFoldDB" id="A0A2G9H6H8"/>
<gene>
    <name evidence="1" type="ORF">CDL12_14255</name>
</gene>
<dbReference type="EMBL" id="NKXS01002538">
    <property type="protein sequence ID" value="PIN13126.1"/>
    <property type="molecule type" value="Genomic_DNA"/>
</dbReference>
<accession>A0A2G9H6H8</accession>
<organism evidence="1 2">
    <name type="scientific">Handroanthus impetiginosus</name>
    <dbReference type="NCBI Taxonomy" id="429701"/>
    <lineage>
        <taxon>Eukaryota</taxon>
        <taxon>Viridiplantae</taxon>
        <taxon>Streptophyta</taxon>
        <taxon>Embryophyta</taxon>
        <taxon>Tracheophyta</taxon>
        <taxon>Spermatophyta</taxon>
        <taxon>Magnoliopsida</taxon>
        <taxon>eudicotyledons</taxon>
        <taxon>Gunneridae</taxon>
        <taxon>Pentapetalae</taxon>
        <taxon>asterids</taxon>
        <taxon>lamiids</taxon>
        <taxon>Lamiales</taxon>
        <taxon>Bignoniaceae</taxon>
        <taxon>Crescentiina</taxon>
        <taxon>Tabebuia alliance</taxon>
        <taxon>Handroanthus</taxon>
    </lineage>
</organism>
<evidence type="ECO:0000313" key="1">
    <source>
        <dbReference type="EMBL" id="PIN13126.1"/>
    </source>
</evidence>
<proteinExistence type="predicted"/>
<evidence type="ECO:0008006" key="3">
    <source>
        <dbReference type="Google" id="ProtNLM"/>
    </source>
</evidence>
<comment type="caution">
    <text evidence="1">The sequence shown here is derived from an EMBL/GenBank/DDBJ whole genome shotgun (WGS) entry which is preliminary data.</text>
</comment>